<dbReference type="Pfam" id="PF03279">
    <property type="entry name" value="Lip_A_acyltrans"/>
    <property type="match status" value="1"/>
</dbReference>
<organism evidence="7 8">
    <name type="scientific">Candidatus Saganbacteria bacterium CG08_land_8_20_14_0_20_45_16</name>
    <dbReference type="NCBI Taxonomy" id="2014293"/>
    <lineage>
        <taxon>Bacteria</taxon>
        <taxon>Bacillati</taxon>
        <taxon>Saganbacteria</taxon>
    </lineage>
</organism>
<dbReference type="EMBL" id="PEYM01000002">
    <property type="protein sequence ID" value="PIS31803.1"/>
    <property type="molecule type" value="Genomic_DNA"/>
</dbReference>
<protein>
    <recommendedName>
        <fullName evidence="9">Lauroyl acyltransferase</fullName>
    </recommendedName>
</protein>
<keyword evidence="4" id="KW-0808">Transferase</keyword>
<evidence type="ECO:0000256" key="6">
    <source>
        <dbReference type="ARBA" id="ARBA00023315"/>
    </source>
</evidence>
<comment type="subcellular location">
    <subcellularLocation>
        <location evidence="1">Cell inner membrane</location>
    </subcellularLocation>
</comment>
<keyword evidence="3" id="KW-0997">Cell inner membrane</keyword>
<evidence type="ECO:0000256" key="5">
    <source>
        <dbReference type="ARBA" id="ARBA00023136"/>
    </source>
</evidence>
<dbReference type="GO" id="GO:0005886">
    <property type="term" value="C:plasma membrane"/>
    <property type="evidence" value="ECO:0007669"/>
    <property type="project" value="UniProtKB-SubCell"/>
</dbReference>
<keyword evidence="6" id="KW-0012">Acyltransferase</keyword>
<evidence type="ECO:0008006" key="9">
    <source>
        <dbReference type="Google" id="ProtNLM"/>
    </source>
</evidence>
<evidence type="ECO:0000313" key="7">
    <source>
        <dbReference type="EMBL" id="PIS31803.1"/>
    </source>
</evidence>
<dbReference type="GO" id="GO:0016746">
    <property type="term" value="F:acyltransferase activity"/>
    <property type="evidence" value="ECO:0007669"/>
    <property type="project" value="UniProtKB-KW"/>
</dbReference>
<dbReference type="Proteomes" id="UP000231343">
    <property type="component" value="Unassembled WGS sequence"/>
</dbReference>
<proteinExistence type="predicted"/>
<evidence type="ECO:0000256" key="3">
    <source>
        <dbReference type="ARBA" id="ARBA00022519"/>
    </source>
</evidence>
<gene>
    <name evidence="7" type="ORF">COT42_00210</name>
</gene>
<dbReference type="PANTHER" id="PTHR30606:SF10">
    <property type="entry name" value="PHOSPHATIDYLINOSITOL MANNOSIDE ACYLTRANSFERASE"/>
    <property type="match status" value="1"/>
</dbReference>
<dbReference type="InterPro" id="IPR004960">
    <property type="entry name" value="LipA_acyltrans"/>
</dbReference>
<dbReference type="AlphaFoldDB" id="A0A2H0Y203"/>
<sequence length="292" mass="32906">MILLLKILQGFFSLVFRLPARVALSIMYSSAWLLQAIAKMTPLKKSVINNIKLLLPQSPAKQIASKLIKNVSYSAFELLCFPFFKKEHSSPVFAFEGKDHLDQALAEKKGVILLTIHAGNYEAAGSLLPTHDYKVTGILRATNDPIFELVNQSRQAGGAKLVNILQGNMYQESLKALANNEIIYLMADTGALESRHEYLRFLGKSMPVATGWVTLAQRSGAPVVPFLVKRTGRKNIVQIHQPIKVNKENRQESMQAVAAVFEEFIKQNPDHWWMFLNEYETKRMVSSKPLTY</sequence>
<evidence type="ECO:0000256" key="4">
    <source>
        <dbReference type="ARBA" id="ARBA00022679"/>
    </source>
</evidence>
<evidence type="ECO:0000256" key="2">
    <source>
        <dbReference type="ARBA" id="ARBA00022475"/>
    </source>
</evidence>
<dbReference type="PANTHER" id="PTHR30606">
    <property type="entry name" value="LIPID A BIOSYNTHESIS LAUROYL ACYLTRANSFERASE"/>
    <property type="match status" value="1"/>
</dbReference>
<name>A0A2H0Y203_UNCSA</name>
<keyword evidence="2" id="KW-1003">Cell membrane</keyword>
<reference evidence="7 8" key="1">
    <citation type="submission" date="2017-09" db="EMBL/GenBank/DDBJ databases">
        <title>Depth-based differentiation of microbial function through sediment-hosted aquifers and enrichment of novel symbionts in the deep terrestrial subsurface.</title>
        <authorList>
            <person name="Probst A.J."/>
            <person name="Ladd B."/>
            <person name="Jarett J.K."/>
            <person name="Geller-Mcgrath D.E."/>
            <person name="Sieber C.M."/>
            <person name="Emerson J.B."/>
            <person name="Anantharaman K."/>
            <person name="Thomas B.C."/>
            <person name="Malmstrom R."/>
            <person name="Stieglmeier M."/>
            <person name="Klingl A."/>
            <person name="Woyke T."/>
            <person name="Ryan C.M."/>
            <person name="Banfield J.F."/>
        </authorList>
    </citation>
    <scope>NUCLEOTIDE SEQUENCE [LARGE SCALE GENOMIC DNA]</scope>
    <source>
        <strain evidence="7">CG08_land_8_20_14_0_20_45_16</strain>
    </source>
</reference>
<dbReference type="GO" id="GO:0009247">
    <property type="term" value="P:glycolipid biosynthetic process"/>
    <property type="evidence" value="ECO:0007669"/>
    <property type="project" value="UniProtKB-ARBA"/>
</dbReference>
<keyword evidence="5" id="KW-0472">Membrane</keyword>
<dbReference type="CDD" id="cd07984">
    <property type="entry name" value="LPLAT_LABLAT-like"/>
    <property type="match status" value="1"/>
</dbReference>
<comment type="caution">
    <text evidence="7">The sequence shown here is derived from an EMBL/GenBank/DDBJ whole genome shotgun (WGS) entry which is preliminary data.</text>
</comment>
<accession>A0A2H0Y203</accession>
<evidence type="ECO:0000313" key="8">
    <source>
        <dbReference type="Proteomes" id="UP000231343"/>
    </source>
</evidence>
<evidence type="ECO:0000256" key="1">
    <source>
        <dbReference type="ARBA" id="ARBA00004533"/>
    </source>
</evidence>